<dbReference type="RefSeq" id="WP_162850270.1">
    <property type="nucleotide sequence ID" value="NZ_FNTL01000003.1"/>
</dbReference>
<dbReference type="Proteomes" id="UP000183407">
    <property type="component" value="Unassembled WGS sequence"/>
</dbReference>
<sequence length="94" mass="10316">MGALCPAPSRWRPLSALQVVVGITDPQTIYRENARDLEEMLLRVRAEVENWPDARHGLRTEDASLTESDALAAVVAAQIRDARSVLAHVDAALQ</sequence>
<dbReference type="EMBL" id="FNTL01000003">
    <property type="protein sequence ID" value="SEB41897.1"/>
    <property type="molecule type" value="Genomic_DNA"/>
</dbReference>
<accession>A0A1H4J6Q0</accession>
<proteinExistence type="predicted"/>
<protein>
    <submittedName>
        <fullName evidence="1">Uncharacterized protein</fullName>
    </submittedName>
</protein>
<name>A0A1H4J6Q0_RHOJO</name>
<evidence type="ECO:0000313" key="2">
    <source>
        <dbReference type="Proteomes" id="UP000183407"/>
    </source>
</evidence>
<organism evidence="1 2">
    <name type="scientific">Rhodococcus jostii</name>
    <dbReference type="NCBI Taxonomy" id="132919"/>
    <lineage>
        <taxon>Bacteria</taxon>
        <taxon>Bacillati</taxon>
        <taxon>Actinomycetota</taxon>
        <taxon>Actinomycetes</taxon>
        <taxon>Mycobacteriales</taxon>
        <taxon>Nocardiaceae</taxon>
        <taxon>Rhodococcus</taxon>
    </lineage>
</organism>
<gene>
    <name evidence="1" type="ORF">SAMN04490220_0670</name>
</gene>
<evidence type="ECO:0000313" key="1">
    <source>
        <dbReference type="EMBL" id="SEB41897.1"/>
    </source>
</evidence>
<dbReference type="AlphaFoldDB" id="A0A1H4J6Q0"/>
<reference evidence="2" key="1">
    <citation type="submission" date="2016-10" db="EMBL/GenBank/DDBJ databases">
        <authorList>
            <person name="Varghese N."/>
        </authorList>
    </citation>
    <scope>NUCLEOTIDE SEQUENCE [LARGE SCALE GENOMIC DNA]</scope>
    <source>
        <strain evidence="2">DSM 44719</strain>
    </source>
</reference>